<keyword evidence="3" id="KW-0560">Oxidoreductase</keyword>
<dbReference type="STRING" id="1296121.A0A1A5ZY61"/>
<evidence type="ECO:0008006" key="8">
    <source>
        <dbReference type="Google" id="ProtNLM"/>
    </source>
</evidence>
<reference evidence="5" key="1">
    <citation type="submission" date="2013-07" db="EMBL/GenBank/DDBJ databases">
        <title>The Genome Sequence of Cryptococcus dejecticola CBS10117.</title>
        <authorList>
            <consortium name="The Broad Institute Genome Sequencing Platform"/>
            <person name="Cuomo C."/>
            <person name="Litvintseva A."/>
            <person name="Chen Y."/>
            <person name="Heitman J."/>
            <person name="Sun S."/>
            <person name="Springer D."/>
            <person name="Dromer F."/>
            <person name="Young S.K."/>
            <person name="Zeng Q."/>
            <person name="Gargeya S."/>
            <person name="Fitzgerald M."/>
            <person name="Abouelleil A."/>
            <person name="Alvarado L."/>
            <person name="Berlin A.M."/>
            <person name="Chapman S.B."/>
            <person name="Dewar J."/>
            <person name="Goldberg J."/>
            <person name="Griggs A."/>
            <person name="Gujja S."/>
            <person name="Hansen M."/>
            <person name="Howarth C."/>
            <person name="Imamovic A."/>
            <person name="Larimer J."/>
            <person name="McCowan C."/>
            <person name="Murphy C."/>
            <person name="Pearson M."/>
            <person name="Priest M."/>
            <person name="Roberts A."/>
            <person name="Saif S."/>
            <person name="Shea T."/>
            <person name="Sykes S."/>
            <person name="Wortman J."/>
            <person name="Nusbaum C."/>
            <person name="Birren B."/>
        </authorList>
    </citation>
    <scope>NUCLEOTIDE SEQUENCE [LARGE SCALE GENOMIC DNA]</scope>
    <source>
        <strain evidence="5">CBS 10117</strain>
    </source>
</reference>
<organism evidence="5">
    <name type="scientific">Kwoniella dejecticola CBS 10117</name>
    <dbReference type="NCBI Taxonomy" id="1296121"/>
    <lineage>
        <taxon>Eukaryota</taxon>
        <taxon>Fungi</taxon>
        <taxon>Dikarya</taxon>
        <taxon>Basidiomycota</taxon>
        <taxon>Agaricomycotina</taxon>
        <taxon>Tremellomycetes</taxon>
        <taxon>Tremellales</taxon>
        <taxon>Cryptococcaceae</taxon>
        <taxon>Kwoniella</taxon>
    </lineage>
</organism>
<name>A0A1A5ZY61_9TREE</name>
<gene>
    <name evidence="5" type="ORF">I303_07519</name>
    <name evidence="6" type="ORF">I303_108155</name>
</gene>
<protein>
    <recommendedName>
        <fullName evidence="8">Short-chain dehydrogenase</fullName>
    </recommendedName>
</protein>
<dbReference type="InterPro" id="IPR036291">
    <property type="entry name" value="NAD(P)-bd_dom_sf"/>
</dbReference>
<reference evidence="6" key="2">
    <citation type="submission" date="2013-07" db="EMBL/GenBank/DDBJ databases">
        <authorList>
            <consortium name="The Broad Institute Genome Sequencing Platform"/>
            <person name="Cuomo C."/>
            <person name="Litvintseva A."/>
            <person name="Chen Y."/>
            <person name="Heitman J."/>
            <person name="Sun S."/>
            <person name="Springer D."/>
            <person name="Dromer F."/>
            <person name="Young S.K."/>
            <person name="Zeng Q."/>
            <person name="Gargeya S."/>
            <person name="Fitzgerald M."/>
            <person name="Abouelleil A."/>
            <person name="Alvarado L."/>
            <person name="Berlin A.M."/>
            <person name="Chapman S.B."/>
            <person name="Dewar J."/>
            <person name="Goldberg J."/>
            <person name="Griggs A."/>
            <person name="Gujja S."/>
            <person name="Hansen M."/>
            <person name="Howarth C."/>
            <person name="Imamovic A."/>
            <person name="Larimer J."/>
            <person name="McCowan C."/>
            <person name="Murphy C."/>
            <person name="Pearson M."/>
            <person name="Priest M."/>
            <person name="Roberts A."/>
            <person name="Saif S."/>
            <person name="Shea T."/>
            <person name="Sykes S."/>
            <person name="Wortman J."/>
            <person name="Nusbaum C."/>
            <person name="Birren B."/>
        </authorList>
    </citation>
    <scope>NUCLEOTIDE SEQUENCE</scope>
    <source>
        <strain evidence="6">CBS 10117</strain>
    </source>
</reference>
<dbReference type="Pfam" id="PF00106">
    <property type="entry name" value="adh_short"/>
    <property type="match status" value="1"/>
</dbReference>
<reference evidence="6" key="3">
    <citation type="submission" date="2024-02" db="EMBL/GenBank/DDBJ databases">
        <title>Comparative genomics of Cryptococcus and Kwoniella reveals pathogenesis evolution and contrasting modes of karyotype evolution via chromosome fusion or intercentromeric recombination.</title>
        <authorList>
            <person name="Coelho M.A."/>
            <person name="David-Palma M."/>
            <person name="Shea T."/>
            <person name="Bowers K."/>
            <person name="McGinley-Smith S."/>
            <person name="Mohammad A.W."/>
            <person name="Gnirke A."/>
            <person name="Yurkov A.M."/>
            <person name="Nowrousian M."/>
            <person name="Sun S."/>
            <person name="Cuomo C.A."/>
            <person name="Heitman J."/>
        </authorList>
    </citation>
    <scope>NUCLEOTIDE SEQUENCE</scope>
    <source>
        <strain evidence="6">CBS 10117</strain>
    </source>
</reference>
<evidence type="ECO:0000313" key="5">
    <source>
        <dbReference type="EMBL" id="OBR82752.1"/>
    </source>
</evidence>
<sequence length="327" mass="34999">MSATALFQSTGQGGLEVSSLFNVDGWVAVVTGGGTGLGLVTATALAENGAKVYITGRRPEPLQAAVESYEKLGNKGKGSIVAIQADVSTKEGIQKFAEEVQAKEKWINVLINNHGVSLGATDINACEQTPEGLSKQMFEGESFETWLDTYKINTASYHFTTFAFLPLLAAAKTVGGFPEPGNIVNLSSMSGITKTSQRGQFNYNAGKAATISLSHQQATEFARRGLGIRVNVICPGYFPSGMTIIPPENNTGSDAHHNEFRHQWGIPFGRPGKAVDYAQCIFGLITNQYVTGAEVVIDGGWLLESGKPTVLLMTIFRTDIKLLVLAF</sequence>
<evidence type="ECO:0000313" key="6">
    <source>
        <dbReference type="EMBL" id="WWC65537.1"/>
    </source>
</evidence>
<accession>A0A1A5ZY61</accession>
<dbReference type="EMBL" id="CP144540">
    <property type="protein sequence ID" value="WWC65537.1"/>
    <property type="molecule type" value="Genomic_DNA"/>
</dbReference>
<dbReference type="CDD" id="cd05233">
    <property type="entry name" value="SDR_c"/>
    <property type="match status" value="1"/>
</dbReference>
<evidence type="ECO:0000256" key="1">
    <source>
        <dbReference type="ARBA" id="ARBA00006484"/>
    </source>
</evidence>
<dbReference type="OrthoDB" id="3819888at2759"/>
<dbReference type="EMBL" id="KI894035">
    <property type="protein sequence ID" value="OBR82752.1"/>
    <property type="molecule type" value="Genomic_DNA"/>
</dbReference>
<evidence type="ECO:0000313" key="7">
    <source>
        <dbReference type="Proteomes" id="UP000078595"/>
    </source>
</evidence>
<evidence type="ECO:0000256" key="3">
    <source>
        <dbReference type="ARBA" id="ARBA00023002"/>
    </source>
</evidence>
<keyword evidence="2" id="KW-0521">NADP</keyword>
<dbReference type="Proteomes" id="UP000078595">
    <property type="component" value="Chromosome 11"/>
</dbReference>
<evidence type="ECO:0000256" key="2">
    <source>
        <dbReference type="ARBA" id="ARBA00022857"/>
    </source>
</evidence>
<dbReference type="InterPro" id="IPR052178">
    <property type="entry name" value="Sec_Metab_Biosynth_SDR"/>
</dbReference>
<dbReference type="RefSeq" id="XP_018260594.1">
    <property type="nucleotide sequence ID" value="XM_018410784.1"/>
</dbReference>
<dbReference type="AlphaFoldDB" id="A0A1A5ZY61"/>
<dbReference type="PROSITE" id="PS00061">
    <property type="entry name" value="ADH_SHORT"/>
    <property type="match status" value="1"/>
</dbReference>
<dbReference type="PANTHER" id="PTHR43618:SF4">
    <property type="entry name" value="SHORT CHAIN DEHYDROGENASE_REDUCTASE FAMILY (AFU_ORTHOLOGUE AFUA_7G04540)"/>
    <property type="match status" value="1"/>
</dbReference>
<comment type="similarity">
    <text evidence="1 4">Belongs to the short-chain dehydrogenases/reductases (SDR) family.</text>
</comment>
<dbReference type="SUPFAM" id="SSF51735">
    <property type="entry name" value="NAD(P)-binding Rossmann-fold domains"/>
    <property type="match status" value="1"/>
</dbReference>
<dbReference type="VEuPathDB" id="FungiDB:I303_07519"/>
<dbReference type="PANTHER" id="PTHR43618">
    <property type="entry name" value="7-ALPHA-HYDROXYSTEROID DEHYDROGENASE"/>
    <property type="match status" value="1"/>
</dbReference>
<dbReference type="Gene3D" id="3.40.50.720">
    <property type="entry name" value="NAD(P)-binding Rossmann-like Domain"/>
    <property type="match status" value="1"/>
</dbReference>
<dbReference type="GO" id="GO:0016491">
    <property type="term" value="F:oxidoreductase activity"/>
    <property type="evidence" value="ECO:0007669"/>
    <property type="project" value="UniProtKB-KW"/>
</dbReference>
<dbReference type="PRINTS" id="PR00080">
    <property type="entry name" value="SDRFAMILY"/>
</dbReference>
<dbReference type="InterPro" id="IPR020904">
    <property type="entry name" value="Sc_DH/Rdtase_CS"/>
</dbReference>
<dbReference type="KEGG" id="kdj:28971218"/>
<keyword evidence="7" id="KW-1185">Reference proteome</keyword>
<dbReference type="PRINTS" id="PR00081">
    <property type="entry name" value="GDHRDH"/>
</dbReference>
<evidence type="ECO:0000256" key="4">
    <source>
        <dbReference type="RuleBase" id="RU000363"/>
    </source>
</evidence>
<dbReference type="GeneID" id="28971218"/>
<proteinExistence type="inferred from homology"/>
<dbReference type="InterPro" id="IPR002347">
    <property type="entry name" value="SDR_fam"/>
</dbReference>